<protein>
    <recommendedName>
        <fullName evidence="1">SpoVT-AbrB domain-containing protein</fullName>
    </recommendedName>
</protein>
<reference evidence="2 3" key="1">
    <citation type="journal article" date="2003" name="Mol. Microbiol.">
        <title>An integrated analysis of the genome of the hyperthermophilic archaeon Pyrococcus abyssi.</title>
        <authorList>
            <person name="Cohen G."/>
            <person name="Barbe V."/>
            <person name="Flament D."/>
            <person name="Galperin M."/>
            <person name="Heilig R."/>
            <person name="Ripp R."/>
            <person name="Lecompte O."/>
            <person name="Prieur D."/>
            <person name="Poch O."/>
            <person name="Quellerou J."/>
            <person name="Thierry J.C."/>
            <person name="Van der Oost J."/>
            <person name="Weissenbach J."/>
            <person name="Zivanovic Y."/>
            <person name="Forterre P."/>
        </authorList>
    </citation>
    <scope>NUCLEOTIDE SEQUENCE [LARGE SCALE GENOMIC DNA]</scope>
    <source>
        <strain evidence="3">GE5 / Orsay</strain>
    </source>
</reference>
<evidence type="ECO:0000313" key="2">
    <source>
        <dbReference type="EMBL" id="CAB50135.1"/>
    </source>
</evidence>
<keyword evidence="3" id="KW-1185">Reference proteome</keyword>
<name>Q9UZC4_PYRAB</name>
<dbReference type="PATRIC" id="fig|272844.11.peg.1306"/>
<dbReference type="PhylomeDB" id="Q9UZC4"/>
<dbReference type="RefSeq" id="WP_010868342.1">
    <property type="nucleotide sequence ID" value="NC_000868.1"/>
</dbReference>
<dbReference type="PIRSF" id="PIRSF019240">
    <property type="entry name" value="UCP019240_SpoVT/AbrB-related"/>
    <property type="match status" value="1"/>
</dbReference>
<feature type="domain" description="SpoVT-AbrB" evidence="1">
    <location>
        <begin position="70"/>
        <end position="99"/>
    </location>
</feature>
<evidence type="ECO:0000259" key="1">
    <source>
        <dbReference type="Pfam" id="PF04014"/>
    </source>
</evidence>
<dbReference type="AlphaFoldDB" id="Q9UZC4"/>
<organism evidence="2 3">
    <name type="scientific">Pyrococcus abyssi (strain GE5 / Orsay)</name>
    <dbReference type="NCBI Taxonomy" id="272844"/>
    <lineage>
        <taxon>Archaea</taxon>
        <taxon>Methanobacteriati</taxon>
        <taxon>Methanobacteriota</taxon>
        <taxon>Thermococci</taxon>
        <taxon>Thermococcales</taxon>
        <taxon>Thermococcaceae</taxon>
        <taxon>Pyrococcus</taxon>
    </lineage>
</organism>
<evidence type="ECO:0000313" key="3">
    <source>
        <dbReference type="Proteomes" id="UP000000810"/>
    </source>
</evidence>
<dbReference type="HOGENOM" id="CLU_149113_0_0_2"/>
<dbReference type="GO" id="GO:0003677">
    <property type="term" value="F:DNA binding"/>
    <property type="evidence" value="ECO:0007669"/>
    <property type="project" value="InterPro"/>
</dbReference>
<dbReference type="eggNOG" id="arCOG03936">
    <property type="taxonomic scope" value="Archaea"/>
</dbReference>
<dbReference type="Pfam" id="PF04014">
    <property type="entry name" value="MazE_antitoxin"/>
    <property type="match status" value="1"/>
</dbReference>
<dbReference type="Proteomes" id="UP000000810">
    <property type="component" value="Chromosome"/>
</dbReference>
<dbReference type="EMBL" id="AJ248286">
    <property type="protein sequence ID" value="CAB50135.1"/>
    <property type="molecule type" value="Genomic_DNA"/>
</dbReference>
<dbReference type="InterPro" id="IPR007159">
    <property type="entry name" value="SpoVT-AbrB_dom"/>
</dbReference>
<accession>Q9UZC4</accession>
<proteinExistence type="predicted"/>
<gene>
    <name evidence="2" type="ORF">PAB1569</name>
</gene>
<dbReference type="PIR" id="B75104">
    <property type="entry name" value="B75104"/>
</dbReference>
<sequence length="140" mass="16224">MIVHPEVQGMNQNKEQQATEPLAKFHVKVTRGGQFTFPYYTRIYYNLNIGDFVELIVRTRKSKLRGFFIARLGDKAGVTIPSEIRTNLRIKQGDIVEIVLIKYYRLQDILGDKVKILEELASKGYKLLTPEEEKQLLLLL</sequence>
<dbReference type="InterPro" id="IPR016752">
    <property type="entry name" value="UCP019240_SpoVT/AbrB-related"/>
</dbReference>
<dbReference type="Gene3D" id="2.10.260.10">
    <property type="match status" value="2"/>
</dbReference>
<dbReference type="KEGG" id="pab:PAB1569"/>
<dbReference type="SUPFAM" id="SSF89447">
    <property type="entry name" value="AbrB/MazE/MraZ-like"/>
    <property type="match status" value="1"/>
</dbReference>
<dbReference type="InterPro" id="IPR037914">
    <property type="entry name" value="SpoVT-AbrB_sf"/>
</dbReference>